<gene>
    <name evidence="3" type="ORF">BKA59DRAFT_540492</name>
</gene>
<proteinExistence type="predicted"/>
<evidence type="ECO:0000313" key="3">
    <source>
        <dbReference type="EMBL" id="KAH7263019.1"/>
    </source>
</evidence>
<dbReference type="InterPro" id="IPR010730">
    <property type="entry name" value="HET"/>
</dbReference>
<dbReference type="PANTHER" id="PTHR33112:SF12">
    <property type="entry name" value="HETEROKARYON INCOMPATIBILITY DOMAIN-CONTAINING PROTEIN"/>
    <property type="match status" value="1"/>
</dbReference>
<evidence type="ECO:0000313" key="4">
    <source>
        <dbReference type="Proteomes" id="UP000813427"/>
    </source>
</evidence>
<comment type="caution">
    <text evidence="3">The sequence shown here is derived from an EMBL/GenBank/DDBJ whole genome shotgun (WGS) entry which is preliminary data.</text>
</comment>
<feature type="region of interest" description="Disordered" evidence="1">
    <location>
        <begin position="566"/>
        <end position="585"/>
    </location>
</feature>
<dbReference type="EMBL" id="JAGPXF010000001">
    <property type="protein sequence ID" value="KAH7263019.1"/>
    <property type="molecule type" value="Genomic_DNA"/>
</dbReference>
<keyword evidence="4" id="KW-1185">Reference proteome</keyword>
<organism evidence="3 4">
    <name type="scientific">Fusarium tricinctum</name>
    <dbReference type="NCBI Taxonomy" id="61284"/>
    <lineage>
        <taxon>Eukaryota</taxon>
        <taxon>Fungi</taxon>
        <taxon>Dikarya</taxon>
        <taxon>Ascomycota</taxon>
        <taxon>Pezizomycotina</taxon>
        <taxon>Sordariomycetes</taxon>
        <taxon>Hypocreomycetidae</taxon>
        <taxon>Hypocreales</taxon>
        <taxon>Nectriaceae</taxon>
        <taxon>Fusarium</taxon>
        <taxon>Fusarium tricinctum species complex</taxon>
    </lineage>
</organism>
<dbReference type="PANTHER" id="PTHR33112">
    <property type="entry name" value="DOMAIN PROTEIN, PUTATIVE-RELATED"/>
    <property type="match status" value="1"/>
</dbReference>
<reference evidence="3" key="1">
    <citation type="journal article" date="2021" name="Nat. Commun.">
        <title>Genetic determinants of endophytism in the Arabidopsis root mycobiome.</title>
        <authorList>
            <person name="Mesny F."/>
            <person name="Miyauchi S."/>
            <person name="Thiergart T."/>
            <person name="Pickel B."/>
            <person name="Atanasova L."/>
            <person name="Karlsson M."/>
            <person name="Huettel B."/>
            <person name="Barry K.W."/>
            <person name="Haridas S."/>
            <person name="Chen C."/>
            <person name="Bauer D."/>
            <person name="Andreopoulos W."/>
            <person name="Pangilinan J."/>
            <person name="LaButti K."/>
            <person name="Riley R."/>
            <person name="Lipzen A."/>
            <person name="Clum A."/>
            <person name="Drula E."/>
            <person name="Henrissat B."/>
            <person name="Kohler A."/>
            <person name="Grigoriev I.V."/>
            <person name="Martin F.M."/>
            <person name="Hacquard S."/>
        </authorList>
    </citation>
    <scope>NUCLEOTIDE SEQUENCE</scope>
    <source>
        <strain evidence="3">MPI-SDFR-AT-0068</strain>
    </source>
</reference>
<evidence type="ECO:0000256" key="1">
    <source>
        <dbReference type="SAM" id="MobiDB-lite"/>
    </source>
</evidence>
<dbReference type="Proteomes" id="UP000813427">
    <property type="component" value="Unassembled WGS sequence"/>
</dbReference>
<evidence type="ECO:0000259" key="2">
    <source>
        <dbReference type="Pfam" id="PF06985"/>
    </source>
</evidence>
<dbReference type="OrthoDB" id="5135333at2759"/>
<accession>A0A8K0SB03</accession>
<dbReference type="Pfam" id="PF06985">
    <property type="entry name" value="HET"/>
    <property type="match status" value="1"/>
</dbReference>
<dbReference type="AlphaFoldDB" id="A0A8K0SB03"/>
<protein>
    <recommendedName>
        <fullName evidence="2">Heterokaryon incompatibility domain-containing protein</fullName>
    </recommendedName>
</protein>
<name>A0A8K0SB03_9HYPO</name>
<sequence length="585" mass="66177">MHLIYEKASFTIVAAGGRNANTPLAGLFSPRSPEPVQELVLSNKSITIAPARPALPDLLAETTWSKRGWTFQEDVLSRCCLYFTATEVFYSCRHHLLEYRLPCCELTNFGGDEFKNLNYEGFGYGRFSEWRESYFLETRISKTAYQDTSQWNEGWKRFGNSSDSLRSKSSVLGSQGVAGSCGELDYKSATWDPQEVCPGTTPDGHDHVCVHRIPANKSKRLFDEYSNFVAQYSKRELSYSSDAVTAMMGILNKFNESSAKPVNIEAHGILSDQLEKGLLWVPLNDNSLQRRSGFPSWSWAGWAGSVVYEVTHVRDHSGWAFQPSAVRTKTGSLLMEPLFDVRMEDKHRMFAYLRRSETATAPRTYPPAYDQIQGGSSSILRIYTYATEIYKLIFGVSFVTRQYATFMDLPVLIVQASNNIKDRITVIPDCGSNLTTTPLSRDPGLYKLAIIGRGERHEQTGQGCYSKLDTPDDRCKFPPNYTTRKGLTTSFPSILSDTHPTITMCTIVFTKYRCRVCNRFVDQEIETERCHLAKESGNDCAKKELSISTIHTREDNCEECLKKKKDDSKGMKRKSAERNLGDYLH</sequence>
<feature type="domain" description="Heterokaryon incompatibility" evidence="2">
    <location>
        <begin position="1"/>
        <end position="73"/>
    </location>
</feature>